<feature type="domain" description="Response regulatory" evidence="8">
    <location>
        <begin position="8"/>
        <end position="121"/>
    </location>
</feature>
<dbReference type="PROSITE" id="PS50110">
    <property type="entry name" value="RESPONSE_REGULATORY"/>
    <property type="match status" value="1"/>
</dbReference>
<dbReference type="STRING" id="36849.OXPF_29480"/>
<feature type="modified residue" description="4-aspartylphosphate" evidence="6">
    <location>
        <position position="57"/>
    </location>
</feature>
<dbReference type="InterPro" id="IPR011006">
    <property type="entry name" value="CheY-like_superfamily"/>
</dbReference>
<dbReference type="GO" id="GO:0000976">
    <property type="term" value="F:transcription cis-regulatory region binding"/>
    <property type="evidence" value="ECO:0007669"/>
    <property type="project" value="TreeGrafter"/>
</dbReference>
<dbReference type="Pfam" id="PF00486">
    <property type="entry name" value="Trans_reg_C"/>
    <property type="match status" value="1"/>
</dbReference>
<proteinExistence type="predicted"/>
<dbReference type="GO" id="GO:0000156">
    <property type="term" value="F:phosphorelay response regulator activity"/>
    <property type="evidence" value="ECO:0007669"/>
    <property type="project" value="TreeGrafter"/>
</dbReference>
<keyword evidence="3 7" id="KW-0238">DNA-binding</keyword>
<dbReference type="Gene3D" id="3.40.50.2300">
    <property type="match status" value="1"/>
</dbReference>
<protein>
    <recommendedName>
        <fullName evidence="1">Stage 0 sporulation protein A homolog</fullName>
    </recommendedName>
</protein>
<keyword evidence="11" id="KW-1185">Reference proteome</keyword>
<evidence type="ECO:0000256" key="5">
    <source>
        <dbReference type="ARBA" id="ARBA00024867"/>
    </source>
</evidence>
<evidence type="ECO:0000259" key="9">
    <source>
        <dbReference type="PROSITE" id="PS51755"/>
    </source>
</evidence>
<dbReference type="Proteomes" id="UP000050326">
    <property type="component" value="Unassembled WGS sequence"/>
</dbReference>
<comment type="function">
    <text evidence="5">May play the central regulatory role in sporulation. It may be an element of the effector pathway responsible for the activation of sporulation genes in response to nutritional stress. Spo0A may act in concert with spo0H (a sigma factor) to control the expression of some genes that are critical to the sporulation process.</text>
</comment>
<evidence type="ECO:0000313" key="11">
    <source>
        <dbReference type="Proteomes" id="UP000050326"/>
    </source>
</evidence>
<evidence type="ECO:0000256" key="1">
    <source>
        <dbReference type="ARBA" id="ARBA00018672"/>
    </source>
</evidence>
<feature type="DNA-binding region" description="OmpR/PhoB-type" evidence="7">
    <location>
        <begin position="132"/>
        <end position="229"/>
    </location>
</feature>
<evidence type="ECO:0000256" key="2">
    <source>
        <dbReference type="ARBA" id="ARBA00023015"/>
    </source>
</evidence>
<organism evidence="10 11">
    <name type="scientific">Oxobacter pfennigii</name>
    <dbReference type="NCBI Taxonomy" id="36849"/>
    <lineage>
        <taxon>Bacteria</taxon>
        <taxon>Bacillati</taxon>
        <taxon>Bacillota</taxon>
        <taxon>Clostridia</taxon>
        <taxon>Eubacteriales</taxon>
        <taxon>Clostridiaceae</taxon>
        <taxon>Oxobacter</taxon>
    </lineage>
</organism>
<dbReference type="InterPro" id="IPR016032">
    <property type="entry name" value="Sig_transdc_resp-reg_C-effctor"/>
</dbReference>
<keyword evidence="6" id="KW-0597">Phosphoprotein</keyword>
<dbReference type="Pfam" id="PF00072">
    <property type="entry name" value="Response_reg"/>
    <property type="match status" value="1"/>
</dbReference>
<dbReference type="PANTHER" id="PTHR48111:SF43">
    <property type="entry name" value="STAGE 0 SPORULATION PROTEIN A HOMOLOG"/>
    <property type="match status" value="1"/>
</dbReference>
<dbReference type="SMART" id="SM00448">
    <property type="entry name" value="REC"/>
    <property type="match status" value="1"/>
</dbReference>
<dbReference type="RefSeq" id="WP_054875943.1">
    <property type="nucleotide sequence ID" value="NZ_LKET01000039.1"/>
</dbReference>
<dbReference type="EMBL" id="LKET01000039">
    <property type="protein sequence ID" value="KPU43507.1"/>
    <property type="molecule type" value="Genomic_DNA"/>
</dbReference>
<keyword evidence="2" id="KW-0805">Transcription regulation</keyword>
<gene>
    <name evidence="10" type="primary">graR</name>
    <name evidence="10" type="ORF">OXPF_29480</name>
</gene>
<dbReference type="InterPro" id="IPR039420">
    <property type="entry name" value="WalR-like"/>
</dbReference>
<dbReference type="Gene3D" id="6.10.250.690">
    <property type="match status" value="1"/>
</dbReference>
<accession>A0A0P9AE31</accession>
<dbReference type="InterPro" id="IPR036388">
    <property type="entry name" value="WH-like_DNA-bd_sf"/>
</dbReference>
<dbReference type="PATRIC" id="fig|36849.3.peg.3119"/>
<dbReference type="OrthoDB" id="9790442at2"/>
<evidence type="ECO:0000259" key="8">
    <source>
        <dbReference type="PROSITE" id="PS50110"/>
    </source>
</evidence>
<dbReference type="SUPFAM" id="SSF46894">
    <property type="entry name" value="C-terminal effector domain of the bipartite response regulators"/>
    <property type="match status" value="1"/>
</dbReference>
<dbReference type="SUPFAM" id="SSF52172">
    <property type="entry name" value="CheY-like"/>
    <property type="match status" value="1"/>
</dbReference>
<dbReference type="GO" id="GO:0006355">
    <property type="term" value="P:regulation of DNA-templated transcription"/>
    <property type="evidence" value="ECO:0007669"/>
    <property type="project" value="InterPro"/>
</dbReference>
<dbReference type="Gene3D" id="1.10.10.10">
    <property type="entry name" value="Winged helix-like DNA-binding domain superfamily/Winged helix DNA-binding domain"/>
    <property type="match status" value="1"/>
</dbReference>
<evidence type="ECO:0000256" key="7">
    <source>
        <dbReference type="PROSITE-ProRule" id="PRU01091"/>
    </source>
</evidence>
<dbReference type="PROSITE" id="PS51755">
    <property type="entry name" value="OMPR_PHOB"/>
    <property type="match status" value="1"/>
</dbReference>
<dbReference type="GO" id="GO:0032993">
    <property type="term" value="C:protein-DNA complex"/>
    <property type="evidence" value="ECO:0007669"/>
    <property type="project" value="TreeGrafter"/>
</dbReference>
<reference evidence="10 11" key="1">
    <citation type="submission" date="2015-09" db="EMBL/GenBank/DDBJ databases">
        <title>Genome sequence of Oxobacter pfennigii DSM 3222.</title>
        <authorList>
            <person name="Poehlein A."/>
            <person name="Bengelsdorf F.R."/>
            <person name="Schiel-Bengelsdorf B."/>
            <person name="Duerre P."/>
            <person name="Daniel R."/>
        </authorList>
    </citation>
    <scope>NUCLEOTIDE SEQUENCE [LARGE SCALE GENOMIC DNA]</scope>
    <source>
        <strain evidence="10 11">DSM 3222</strain>
    </source>
</reference>
<keyword evidence="4" id="KW-0804">Transcription</keyword>
<dbReference type="InterPro" id="IPR001867">
    <property type="entry name" value="OmpR/PhoB-type_DNA-bd"/>
</dbReference>
<sequence length="229" mass="26741">MNTKNRYRIYVVEDDEMLADEISRLLVKWGYEVRIAEIFDSILDEFLNVEPHVVLMDVNIPYFDGFYWCKKIRDTSAVPIIYISSRDSSMDVIMGMNNGGDDYLTKPFDNTVLIAKLQAVIRRAYEYSFQQSNILQYQGLIVHLEEGTAAYDNKKCELTKNELKILRLLIENQGKIVTREALMRRLWDDEVYVNENTLTVNVNRVRLKLEELGLQSFITTKKGMGYLIL</sequence>
<dbReference type="InterPro" id="IPR001789">
    <property type="entry name" value="Sig_transdc_resp-reg_receiver"/>
</dbReference>
<dbReference type="CDD" id="cd00383">
    <property type="entry name" value="trans_reg_C"/>
    <property type="match status" value="1"/>
</dbReference>
<name>A0A0P9AE31_9CLOT</name>
<dbReference type="SMART" id="SM00862">
    <property type="entry name" value="Trans_reg_C"/>
    <property type="match status" value="1"/>
</dbReference>
<comment type="caution">
    <text evidence="10">The sequence shown here is derived from an EMBL/GenBank/DDBJ whole genome shotgun (WGS) entry which is preliminary data.</text>
</comment>
<evidence type="ECO:0000313" key="10">
    <source>
        <dbReference type="EMBL" id="KPU43507.1"/>
    </source>
</evidence>
<dbReference type="AlphaFoldDB" id="A0A0P9AE31"/>
<dbReference type="PANTHER" id="PTHR48111">
    <property type="entry name" value="REGULATOR OF RPOS"/>
    <property type="match status" value="1"/>
</dbReference>
<feature type="domain" description="OmpR/PhoB-type" evidence="9">
    <location>
        <begin position="132"/>
        <end position="229"/>
    </location>
</feature>
<evidence type="ECO:0000256" key="3">
    <source>
        <dbReference type="ARBA" id="ARBA00023125"/>
    </source>
</evidence>
<evidence type="ECO:0000256" key="6">
    <source>
        <dbReference type="PROSITE-ProRule" id="PRU00169"/>
    </source>
</evidence>
<evidence type="ECO:0000256" key="4">
    <source>
        <dbReference type="ARBA" id="ARBA00023163"/>
    </source>
</evidence>
<dbReference type="GO" id="GO:0005829">
    <property type="term" value="C:cytosol"/>
    <property type="evidence" value="ECO:0007669"/>
    <property type="project" value="TreeGrafter"/>
</dbReference>
<dbReference type="CDD" id="cd18159">
    <property type="entry name" value="REC_OmpR_NsrR-like"/>
    <property type="match status" value="1"/>
</dbReference>